<sequence length="302" mass="33526">MEHSGTIRAPPATPRKNKEDQRVRRSAATSSPPVPASSSRCTRSQAAPDWTTYESLVLVGEIAAMDEDWLKALSSYQKWKMISDNCVALDVVRSSNQCKRRWESLLAGYRRIREWESSHGEGSYWVLDSDRRQQLGLPIWFDQEVFSSMGAVLKLQEDWAGRGEADPKYVIDAAGASENLLLPAEAEMLDVNNAQGSKENSEDEIQKDREKARDMASKLQESAQQIHAILREELEDNIGLDTSVVDLSKPNAAGIEFTRRQADRLIKAFGGLAGSLNHYAAAGKAPASADSLLWFACSLIKR</sequence>
<feature type="region of interest" description="Disordered" evidence="1">
    <location>
        <begin position="1"/>
        <end position="45"/>
    </location>
</feature>
<feature type="domain" description="Myb-like" evidence="2">
    <location>
        <begin position="50"/>
        <end position="106"/>
    </location>
</feature>
<name>A0AAV8R962_ENSVE</name>
<keyword evidence="4" id="KW-1185">Reference proteome</keyword>
<dbReference type="InterPro" id="IPR001005">
    <property type="entry name" value="SANT/Myb"/>
</dbReference>
<evidence type="ECO:0000256" key="1">
    <source>
        <dbReference type="SAM" id="MobiDB-lite"/>
    </source>
</evidence>
<feature type="compositionally biased region" description="Basic and acidic residues" evidence="1">
    <location>
        <begin position="204"/>
        <end position="216"/>
    </location>
</feature>
<dbReference type="PANTHER" id="PTHR33492:SF4">
    <property type="entry name" value="OS02G0174300 PROTEIN"/>
    <property type="match status" value="1"/>
</dbReference>
<proteinExistence type="predicted"/>
<dbReference type="AlphaFoldDB" id="A0AAV8R962"/>
<dbReference type="PANTHER" id="PTHR33492">
    <property type="entry name" value="OSJNBA0043A12.37 PROTEIN-RELATED"/>
    <property type="match status" value="1"/>
</dbReference>
<dbReference type="EMBL" id="JAQQAF010000003">
    <property type="protein sequence ID" value="KAJ8498075.1"/>
    <property type="molecule type" value="Genomic_DNA"/>
</dbReference>
<dbReference type="PROSITE" id="PS50090">
    <property type="entry name" value="MYB_LIKE"/>
    <property type="match status" value="1"/>
</dbReference>
<evidence type="ECO:0000313" key="4">
    <source>
        <dbReference type="Proteomes" id="UP001222027"/>
    </source>
</evidence>
<evidence type="ECO:0000259" key="2">
    <source>
        <dbReference type="PROSITE" id="PS50090"/>
    </source>
</evidence>
<dbReference type="Gene3D" id="1.10.10.60">
    <property type="entry name" value="Homeodomain-like"/>
    <property type="match status" value="1"/>
</dbReference>
<comment type="caution">
    <text evidence="3">The sequence shown here is derived from an EMBL/GenBank/DDBJ whole genome shotgun (WGS) entry which is preliminary data.</text>
</comment>
<dbReference type="Pfam" id="PF13837">
    <property type="entry name" value="Myb_DNA-bind_4"/>
    <property type="match status" value="1"/>
</dbReference>
<dbReference type="InterPro" id="IPR044822">
    <property type="entry name" value="Myb_DNA-bind_4"/>
</dbReference>
<accession>A0AAV8R962</accession>
<organism evidence="3 4">
    <name type="scientific">Ensete ventricosum</name>
    <name type="common">Abyssinian banana</name>
    <name type="synonym">Musa ensete</name>
    <dbReference type="NCBI Taxonomy" id="4639"/>
    <lineage>
        <taxon>Eukaryota</taxon>
        <taxon>Viridiplantae</taxon>
        <taxon>Streptophyta</taxon>
        <taxon>Embryophyta</taxon>
        <taxon>Tracheophyta</taxon>
        <taxon>Spermatophyta</taxon>
        <taxon>Magnoliopsida</taxon>
        <taxon>Liliopsida</taxon>
        <taxon>Zingiberales</taxon>
        <taxon>Musaceae</taxon>
        <taxon>Ensete</taxon>
    </lineage>
</organism>
<feature type="compositionally biased region" description="Low complexity" evidence="1">
    <location>
        <begin position="26"/>
        <end position="40"/>
    </location>
</feature>
<gene>
    <name evidence="3" type="ORF">OPV22_008627</name>
</gene>
<protein>
    <recommendedName>
        <fullName evidence="2">Myb-like domain-containing protein</fullName>
    </recommendedName>
</protein>
<feature type="region of interest" description="Disordered" evidence="1">
    <location>
        <begin position="192"/>
        <end position="217"/>
    </location>
</feature>
<dbReference type="Proteomes" id="UP001222027">
    <property type="component" value="Unassembled WGS sequence"/>
</dbReference>
<evidence type="ECO:0000313" key="3">
    <source>
        <dbReference type="EMBL" id="KAJ8498075.1"/>
    </source>
</evidence>
<reference evidence="3 4" key="1">
    <citation type="submission" date="2022-12" db="EMBL/GenBank/DDBJ databases">
        <title>Chromosome-scale assembly of the Ensete ventricosum genome.</title>
        <authorList>
            <person name="Dussert Y."/>
            <person name="Stocks J."/>
            <person name="Wendawek A."/>
            <person name="Woldeyes F."/>
            <person name="Nichols R.A."/>
            <person name="Borrell J.S."/>
        </authorList>
    </citation>
    <scope>NUCLEOTIDE SEQUENCE [LARGE SCALE GENOMIC DNA]</scope>
    <source>
        <strain evidence="4">cv. Maze</strain>
        <tissue evidence="3">Seeds</tissue>
    </source>
</reference>